<evidence type="ECO:0000256" key="1">
    <source>
        <dbReference type="SAM" id="MobiDB-lite"/>
    </source>
</evidence>
<organism evidence="2">
    <name type="scientific">Chromera velia CCMP2878</name>
    <dbReference type="NCBI Taxonomy" id="1169474"/>
    <lineage>
        <taxon>Eukaryota</taxon>
        <taxon>Sar</taxon>
        <taxon>Alveolata</taxon>
        <taxon>Colpodellida</taxon>
        <taxon>Chromeraceae</taxon>
        <taxon>Chromera</taxon>
    </lineage>
</organism>
<proteinExistence type="predicted"/>
<dbReference type="AlphaFoldDB" id="A0A0G4HXX6"/>
<reference evidence="2" key="1">
    <citation type="submission" date="2014-11" db="EMBL/GenBank/DDBJ databases">
        <authorList>
            <person name="Otto D Thomas"/>
            <person name="Naeem Raeece"/>
        </authorList>
    </citation>
    <scope>NUCLEOTIDE SEQUENCE</scope>
</reference>
<evidence type="ECO:0000313" key="2">
    <source>
        <dbReference type="EMBL" id="CEM49363.1"/>
    </source>
</evidence>
<gene>
    <name evidence="2" type="ORF">Cvel_9371</name>
</gene>
<dbReference type="VEuPathDB" id="CryptoDB:Cvel_9371"/>
<name>A0A0G4HXX6_9ALVE</name>
<sequence length="66" mass="7261">MEDSKGLWNRSKETSRSDQGGNRRIKLDCCPGAFFKIKKAERFSEPTGVPDQGNTCGGSSSLFFLS</sequence>
<feature type="region of interest" description="Disordered" evidence="1">
    <location>
        <begin position="44"/>
        <end position="66"/>
    </location>
</feature>
<dbReference type="EMBL" id="CDMZ01004313">
    <property type="protein sequence ID" value="CEM49363.1"/>
    <property type="molecule type" value="Genomic_DNA"/>
</dbReference>
<feature type="compositionally biased region" description="Polar residues" evidence="1">
    <location>
        <begin position="52"/>
        <end position="66"/>
    </location>
</feature>
<feature type="region of interest" description="Disordered" evidence="1">
    <location>
        <begin position="1"/>
        <end position="24"/>
    </location>
</feature>
<accession>A0A0G4HXX6</accession>
<protein>
    <submittedName>
        <fullName evidence="2">Uncharacterized protein</fullName>
    </submittedName>
</protein>